<keyword evidence="8" id="KW-1185">Reference proteome</keyword>
<sequence>MRPAEPAAEDGRVVGSTDAGAGRHGQMGGHVDVVVVDDHPLFSRGLSLLLPGVSEGRVRVVATTDDASAAAAMVSRHHADVAVVDLHMPPPGGVRAIAAIRRADPMVRVVALSGLAEADAALEALRAGAAGFLPKTADPEHLVRPLLAVLDGWSVVPEALLRQLLDEAAPTGEQTVADRLTSDERRLWRLVADGTSTVDIATTLHVSERTAKRLVASLLRSLGVATRVEAAALAGRAGLRKGTDGPG</sequence>
<feature type="domain" description="Response regulatory" evidence="6">
    <location>
        <begin position="32"/>
        <end position="150"/>
    </location>
</feature>
<keyword evidence="1 3" id="KW-0597">Phosphoprotein</keyword>
<proteinExistence type="predicted"/>
<dbReference type="GO" id="GO:0003677">
    <property type="term" value="F:DNA binding"/>
    <property type="evidence" value="ECO:0007669"/>
    <property type="project" value="UniProtKB-KW"/>
</dbReference>
<dbReference type="InterPro" id="IPR000792">
    <property type="entry name" value="Tscrpt_reg_LuxR_C"/>
</dbReference>
<dbReference type="InterPro" id="IPR001789">
    <property type="entry name" value="Sig_transdc_resp-reg_receiver"/>
</dbReference>
<name>A0A1M5CSS3_9ACTN</name>
<evidence type="ECO:0000256" key="4">
    <source>
        <dbReference type="SAM" id="MobiDB-lite"/>
    </source>
</evidence>
<evidence type="ECO:0000313" key="7">
    <source>
        <dbReference type="EMBL" id="SHF57771.1"/>
    </source>
</evidence>
<keyword evidence="2" id="KW-0238">DNA-binding</keyword>
<evidence type="ECO:0000256" key="3">
    <source>
        <dbReference type="PROSITE-ProRule" id="PRU00169"/>
    </source>
</evidence>
<dbReference type="PANTHER" id="PTHR43214:SF43">
    <property type="entry name" value="TWO-COMPONENT RESPONSE REGULATOR"/>
    <property type="match status" value="1"/>
</dbReference>
<dbReference type="PANTHER" id="PTHR43214">
    <property type="entry name" value="TWO-COMPONENT RESPONSE REGULATOR"/>
    <property type="match status" value="1"/>
</dbReference>
<feature type="modified residue" description="4-aspartylphosphate" evidence="3">
    <location>
        <position position="85"/>
    </location>
</feature>
<reference evidence="7 8" key="1">
    <citation type="submission" date="2016-11" db="EMBL/GenBank/DDBJ databases">
        <authorList>
            <person name="Jaros S."/>
            <person name="Januszkiewicz K."/>
            <person name="Wedrychowicz H."/>
        </authorList>
    </citation>
    <scope>NUCLEOTIDE SEQUENCE [LARGE SCALE GENOMIC DNA]</scope>
    <source>
        <strain evidence="7 8">DSM 45408</strain>
    </source>
</reference>
<protein>
    <submittedName>
        <fullName evidence="7">Two component transcriptional regulator, LuxR family</fullName>
    </submittedName>
</protein>
<dbReference type="SUPFAM" id="SSF46894">
    <property type="entry name" value="C-terminal effector domain of the bipartite response regulators"/>
    <property type="match status" value="1"/>
</dbReference>
<dbReference type="InterPro" id="IPR039420">
    <property type="entry name" value="WalR-like"/>
</dbReference>
<dbReference type="CDD" id="cd17535">
    <property type="entry name" value="REC_NarL-like"/>
    <property type="match status" value="1"/>
</dbReference>
<dbReference type="Proteomes" id="UP000184471">
    <property type="component" value="Unassembled WGS sequence"/>
</dbReference>
<dbReference type="SMART" id="SM00421">
    <property type="entry name" value="HTH_LUXR"/>
    <property type="match status" value="1"/>
</dbReference>
<dbReference type="Pfam" id="PF00196">
    <property type="entry name" value="GerE"/>
    <property type="match status" value="1"/>
</dbReference>
<dbReference type="GO" id="GO:0006355">
    <property type="term" value="P:regulation of DNA-templated transcription"/>
    <property type="evidence" value="ECO:0007669"/>
    <property type="project" value="InterPro"/>
</dbReference>
<dbReference type="Pfam" id="PF00072">
    <property type="entry name" value="Response_reg"/>
    <property type="match status" value="1"/>
</dbReference>
<feature type="domain" description="HTH luxR-type" evidence="5">
    <location>
        <begin position="173"/>
        <end position="238"/>
    </location>
</feature>
<gene>
    <name evidence="7" type="ORF">SAMN05444351_0076</name>
</gene>
<evidence type="ECO:0000313" key="8">
    <source>
        <dbReference type="Proteomes" id="UP000184471"/>
    </source>
</evidence>
<dbReference type="SUPFAM" id="SSF52172">
    <property type="entry name" value="CheY-like"/>
    <property type="match status" value="1"/>
</dbReference>
<dbReference type="EMBL" id="FQVX01000001">
    <property type="protein sequence ID" value="SHF57771.1"/>
    <property type="molecule type" value="Genomic_DNA"/>
</dbReference>
<evidence type="ECO:0000259" key="5">
    <source>
        <dbReference type="PROSITE" id="PS50043"/>
    </source>
</evidence>
<feature type="region of interest" description="Disordered" evidence="4">
    <location>
        <begin position="1"/>
        <end position="26"/>
    </location>
</feature>
<dbReference type="STRING" id="1070870.SAMN05444351_0076"/>
<dbReference type="InterPro" id="IPR011006">
    <property type="entry name" value="CheY-like_superfamily"/>
</dbReference>
<dbReference type="GO" id="GO:0000160">
    <property type="term" value="P:phosphorelay signal transduction system"/>
    <property type="evidence" value="ECO:0007669"/>
    <property type="project" value="InterPro"/>
</dbReference>
<dbReference type="InterPro" id="IPR058245">
    <property type="entry name" value="NreC/VraR/RcsB-like_REC"/>
</dbReference>
<dbReference type="PROSITE" id="PS50043">
    <property type="entry name" value="HTH_LUXR_2"/>
    <property type="match status" value="1"/>
</dbReference>
<evidence type="ECO:0000256" key="2">
    <source>
        <dbReference type="ARBA" id="ARBA00023125"/>
    </source>
</evidence>
<organism evidence="7 8">
    <name type="scientific">Geodermatophilus nigrescens</name>
    <dbReference type="NCBI Taxonomy" id="1070870"/>
    <lineage>
        <taxon>Bacteria</taxon>
        <taxon>Bacillati</taxon>
        <taxon>Actinomycetota</taxon>
        <taxon>Actinomycetes</taxon>
        <taxon>Geodermatophilales</taxon>
        <taxon>Geodermatophilaceae</taxon>
        <taxon>Geodermatophilus</taxon>
    </lineage>
</organism>
<dbReference type="Gene3D" id="3.40.50.2300">
    <property type="match status" value="1"/>
</dbReference>
<dbReference type="PRINTS" id="PR00038">
    <property type="entry name" value="HTHLUXR"/>
</dbReference>
<evidence type="ECO:0000259" key="6">
    <source>
        <dbReference type="PROSITE" id="PS50110"/>
    </source>
</evidence>
<dbReference type="AlphaFoldDB" id="A0A1M5CSS3"/>
<dbReference type="SMART" id="SM00448">
    <property type="entry name" value="REC"/>
    <property type="match status" value="1"/>
</dbReference>
<accession>A0A1M5CSS3</accession>
<evidence type="ECO:0000256" key="1">
    <source>
        <dbReference type="ARBA" id="ARBA00022553"/>
    </source>
</evidence>
<dbReference type="PROSITE" id="PS50110">
    <property type="entry name" value="RESPONSE_REGULATORY"/>
    <property type="match status" value="1"/>
</dbReference>
<dbReference type="InterPro" id="IPR016032">
    <property type="entry name" value="Sig_transdc_resp-reg_C-effctor"/>
</dbReference>